<gene>
    <name evidence="1" type="ORF">Ae201684_000347</name>
</gene>
<dbReference type="SUPFAM" id="SSF53756">
    <property type="entry name" value="UDP-Glycosyltransferase/glycogen phosphorylase"/>
    <property type="match status" value="1"/>
</dbReference>
<reference evidence="1 2" key="1">
    <citation type="submission" date="2019-07" db="EMBL/GenBank/DDBJ databases">
        <title>Genomics analysis of Aphanomyces spp. identifies a new class of oomycete effector associated with host adaptation.</title>
        <authorList>
            <person name="Gaulin E."/>
        </authorList>
    </citation>
    <scope>NUCLEOTIDE SEQUENCE [LARGE SCALE GENOMIC DNA]</scope>
    <source>
        <strain evidence="1 2">ATCC 201684</strain>
    </source>
</reference>
<comment type="caution">
    <text evidence="1">The sequence shown here is derived from an EMBL/GenBank/DDBJ whole genome shotgun (WGS) entry which is preliminary data.</text>
</comment>
<evidence type="ECO:0000313" key="2">
    <source>
        <dbReference type="Proteomes" id="UP000481153"/>
    </source>
</evidence>
<dbReference type="Gene3D" id="3.40.50.2000">
    <property type="entry name" value="Glycogen Phosphorylase B"/>
    <property type="match status" value="1"/>
</dbReference>
<dbReference type="PANTHER" id="PTHR48050">
    <property type="entry name" value="STEROL 3-BETA-GLUCOSYLTRANSFERASE"/>
    <property type="match status" value="1"/>
</dbReference>
<dbReference type="InterPro" id="IPR050426">
    <property type="entry name" value="Glycosyltransferase_28"/>
</dbReference>
<organism evidence="1 2">
    <name type="scientific">Aphanomyces euteiches</name>
    <dbReference type="NCBI Taxonomy" id="100861"/>
    <lineage>
        <taxon>Eukaryota</taxon>
        <taxon>Sar</taxon>
        <taxon>Stramenopiles</taxon>
        <taxon>Oomycota</taxon>
        <taxon>Saprolegniomycetes</taxon>
        <taxon>Saprolegniales</taxon>
        <taxon>Verrucalvaceae</taxon>
        <taxon>Aphanomyces</taxon>
    </lineage>
</organism>
<name>A0A6G0XXT1_9STRA</name>
<proteinExistence type="predicted"/>
<evidence type="ECO:0000313" key="1">
    <source>
        <dbReference type="EMBL" id="KAF0745319.1"/>
    </source>
</evidence>
<keyword evidence="2" id="KW-1185">Reference proteome</keyword>
<dbReference type="Proteomes" id="UP000481153">
    <property type="component" value="Unassembled WGS sequence"/>
</dbReference>
<dbReference type="VEuPathDB" id="FungiDB:AeMF1_018101"/>
<accession>A0A6G0XXT1</accession>
<protein>
    <submittedName>
        <fullName evidence="1">Uncharacterized protein</fullName>
    </submittedName>
</protein>
<dbReference type="EMBL" id="VJMJ01000002">
    <property type="protein sequence ID" value="KAF0745319.1"/>
    <property type="molecule type" value="Genomic_DNA"/>
</dbReference>
<dbReference type="PANTHER" id="PTHR48050:SF13">
    <property type="entry name" value="STEROL 3-BETA-GLUCOSYLTRANSFERASE UGT80A2"/>
    <property type="match status" value="1"/>
</dbReference>
<dbReference type="AlphaFoldDB" id="A0A6G0XXT1"/>
<sequence>MVHVHLAERLGVPLHLLSGIPYSPTADMPHPLVETMAHDDQLSNWLSYSQVHKFVWNQFRETINKLRVQRLQLAPWNTKDAPAWWQWHISISYYWSSLLLSKRQDWGDEVDVAGFVQLDGGELSYVPKPELSEFMARQGLRRVFISLPGLNTDVLIAMAEVVVSSRSDIQVVIGQECDLDGPMVLSDRLVVLDASVPLTWLVKNCHAVIHQASDARLVAEILHQSKPSVAAPVSSMEKLWANHLHDMDPEAHLSSVRLETIAGRSDRLTDLVMKLMAIRRTVSSIYRQLPVQAMQCDVVPSKLAHVYDPVQGLKLSHEVAYVANQLETINFVKYTPMYYSLYHQPQVASKAELSPKAASPTEMDMASAPPAASPGLIHQMSLPSLPINTTSFWTSQSDEVEFRKRVNNGYDKLLASRSAAHTTLK</sequence>